<accession>A0A0M9DBQ9</accession>
<dbReference type="AlphaFoldDB" id="A0A0M9DBQ9"/>
<evidence type="ECO:0000313" key="2">
    <source>
        <dbReference type="Proteomes" id="UP000037778"/>
    </source>
</evidence>
<comment type="caution">
    <text evidence="1">The sequence shown here is derived from an EMBL/GenBank/DDBJ whole genome shotgun (WGS) entry which is preliminary data.</text>
</comment>
<dbReference type="PATRIC" id="fig|148814.8.peg.1077"/>
<gene>
    <name evidence="1" type="ORF">RZ71_01520</name>
</gene>
<dbReference type="EMBL" id="JXCY01000007">
    <property type="protein sequence ID" value="KOY75733.1"/>
    <property type="molecule type" value="Genomic_DNA"/>
</dbReference>
<evidence type="ECO:0000313" key="1">
    <source>
        <dbReference type="EMBL" id="KOY75733.1"/>
    </source>
</evidence>
<protein>
    <submittedName>
        <fullName evidence="1">Uncharacterized protein</fullName>
    </submittedName>
</protein>
<organism evidence="1 2">
    <name type="scientific">Apilactobacillus kunkeei</name>
    <dbReference type="NCBI Taxonomy" id="148814"/>
    <lineage>
        <taxon>Bacteria</taxon>
        <taxon>Bacillati</taxon>
        <taxon>Bacillota</taxon>
        <taxon>Bacilli</taxon>
        <taxon>Lactobacillales</taxon>
        <taxon>Lactobacillaceae</taxon>
        <taxon>Apilactobacillus</taxon>
    </lineage>
</organism>
<sequence length="386" mass="44244">MNSIIADLNAAMSKKQLVNIYLNTGDIFYTGYIETYNDDEVIIATYESSGLADGYVAMKTAIIESVERQSEDLDSIKEKMLIAKDEGLMESKPSELHFDTNNNLFPQILIQAYLNQEVILIHDNEAERFYTGMVKKISNDSFKFLRINKFDFMQNELVTMGFNQSMIIEFQGRELSVMSKVIGKVKEQNIAKTAESINNIIDLLNDSFHHHNLVEVRCRYNDHFFYVGEVIMLNDSGAILKVVDMSGQFGGYVFIRMNGIQRVTVGNDYLELVQLMKDQNIADNNASQPVLNDSREFDSTEDNLNAILTQSMNKHQLIRLQLKSGSNFLGYPEKIGPESMKFSLLDETVNFFIYGQKIPLNDIVEVGFEYIYAYLDEQRLRRKGDM</sequence>
<reference evidence="1 2" key="1">
    <citation type="journal article" date="2015" name="Genome Biol. Evol.">
        <title>Functionally Structured Genomes in Lactobacillus kunkeei Colonizing the Honey Crop and Food Products of Honeybees and Stingless Bees.</title>
        <authorList>
            <person name="Tamarit D."/>
            <person name="Ellegaard K.M."/>
            <person name="Wikander J."/>
            <person name="Olofsson T."/>
            <person name="Vasquez A."/>
            <person name="Andersson S.G."/>
        </authorList>
    </citation>
    <scope>NUCLEOTIDE SEQUENCE [LARGE SCALE GENOMIC DNA]</scope>
    <source>
        <strain evidence="1 2">LAko</strain>
    </source>
</reference>
<dbReference type="Proteomes" id="UP000037778">
    <property type="component" value="Unassembled WGS sequence"/>
</dbReference>
<dbReference type="RefSeq" id="WP_053791990.1">
    <property type="nucleotide sequence ID" value="NZ_JXCY01000007.1"/>
</dbReference>
<proteinExistence type="predicted"/>
<name>A0A0M9DBQ9_9LACO</name>
<keyword evidence="2" id="KW-1185">Reference proteome</keyword>